<comment type="caution">
    <text evidence="1">The sequence shown here is derived from an EMBL/GenBank/DDBJ whole genome shotgun (WGS) entry which is preliminary data.</text>
</comment>
<accession>A0ABP8YE33</accession>
<keyword evidence="2" id="KW-1185">Reference proteome</keyword>
<organism evidence="1 2">
    <name type="scientific">Pedococcus ginsenosidimutans</name>
    <dbReference type="NCBI Taxonomy" id="490570"/>
    <lineage>
        <taxon>Bacteria</taxon>
        <taxon>Bacillati</taxon>
        <taxon>Actinomycetota</taxon>
        <taxon>Actinomycetes</taxon>
        <taxon>Micrococcales</taxon>
        <taxon>Intrasporangiaceae</taxon>
        <taxon>Pedococcus</taxon>
    </lineage>
</organism>
<dbReference type="PROSITE" id="PS51257">
    <property type="entry name" value="PROKAR_LIPOPROTEIN"/>
    <property type="match status" value="1"/>
</dbReference>
<name>A0ABP8YE33_9MICO</name>
<evidence type="ECO:0000313" key="1">
    <source>
        <dbReference type="EMBL" id="GAA4726190.1"/>
    </source>
</evidence>
<reference evidence="2" key="1">
    <citation type="journal article" date="2019" name="Int. J. Syst. Evol. Microbiol.">
        <title>The Global Catalogue of Microorganisms (GCM) 10K type strain sequencing project: providing services to taxonomists for standard genome sequencing and annotation.</title>
        <authorList>
            <consortium name="The Broad Institute Genomics Platform"/>
            <consortium name="The Broad Institute Genome Sequencing Center for Infectious Disease"/>
            <person name="Wu L."/>
            <person name="Ma J."/>
        </authorList>
    </citation>
    <scope>NUCLEOTIDE SEQUENCE [LARGE SCALE GENOMIC DNA]</scope>
    <source>
        <strain evidence="2">JCM 18961</strain>
    </source>
</reference>
<evidence type="ECO:0000313" key="2">
    <source>
        <dbReference type="Proteomes" id="UP001500556"/>
    </source>
</evidence>
<gene>
    <name evidence="1" type="ORF">GCM10025782_25590</name>
</gene>
<dbReference type="EMBL" id="BAABLO010000011">
    <property type="protein sequence ID" value="GAA4726190.1"/>
    <property type="molecule type" value="Genomic_DNA"/>
</dbReference>
<protein>
    <submittedName>
        <fullName evidence="1">Uncharacterized protein</fullName>
    </submittedName>
</protein>
<proteinExistence type="predicted"/>
<dbReference type="Proteomes" id="UP001500556">
    <property type="component" value="Unassembled WGS sequence"/>
</dbReference>
<sequence length="165" mass="17030">MSGMSRSATAPVPVSARAAAFGALLTVVLTGCVAKTPEIPRAPATASTSTTPSVDYPIALQRFGGVAGFSDTVNIDVDRSVLAKVGRQNVSCTLDEASFAAVTKAAVAVGDSGNDSTPTMAHPDDMLVLLNAVPTSDDRIKDVEPVVTALFEDLIKPKAKRTVCR</sequence>